<gene>
    <name evidence="2" type="ORF">RSPPHO_01250</name>
</gene>
<dbReference type="Proteomes" id="UP000033220">
    <property type="component" value="Chromosome DSM 122"/>
</dbReference>
<evidence type="ECO:0000259" key="1">
    <source>
        <dbReference type="Pfam" id="PF02698"/>
    </source>
</evidence>
<dbReference type="GO" id="GO:0000270">
    <property type="term" value="P:peptidoglycan metabolic process"/>
    <property type="evidence" value="ECO:0007669"/>
    <property type="project" value="TreeGrafter"/>
</dbReference>
<dbReference type="InterPro" id="IPR003848">
    <property type="entry name" value="DUF218"/>
</dbReference>
<dbReference type="Pfam" id="PF02698">
    <property type="entry name" value="DUF218"/>
    <property type="match status" value="1"/>
</dbReference>
<organism evidence="2 3">
    <name type="scientific">Pararhodospirillum photometricum DSM 122</name>
    <dbReference type="NCBI Taxonomy" id="1150469"/>
    <lineage>
        <taxon>Bacteria</taxon>
        <taxon>Pseudomonadati</taxon>
        <taxon>Pseudomonadota</taxon>
        <taxon>Alphaproteobacteria</taxon>
        <taxon>Rhodospirillales</taxon>
        <taxon>Rhodospirillaceae</taxon>
        <taxon>Pararhodospirillum</taxon>
    </lineage>
</organism>
<dbReference type="GO" id="GO:0043164">
    <property type="term" value="P:Gram-negative-bacterium-type cell wall biogenesis"/>
    <property type="evidence" value="ECO:0007669"/>
    <property type="project" value="TreeGrafter"/>
</dbReference>
<keyword evidence="3" id="KW-1185">Reference proteome</keyword>
<dbReference type="InterPro" id="IPR014729">
    <property type="entry name" value="Rossmann-like_a/b/a_fold"/>
</dbReference>
<dbReference type="GO" id="GO:0005886">
    <property type="term" value="C:plasma membrane"/>
    <property type="evidence" value="ECO:0007669"/>
    <property type="project" value="TreeGrafter"/>
</dbReference>
<sequence>MTLALGLARRFARAFVIVSGGATQGPDRPSEAEVMARWLEAQGVDRGRLILEATSLNTAQNAHHVVRLARERGIRRLMVVTDQVHLPRAMLFFRLRAGPGLVVLGVAAPGPEGRRARVGSVLREVAAFGRNAGRLVAAWREGRS</sequence>
<dbReference type="EMBL" id="HE663493">
    <property type="protein sequence ID" value="CCG07876.1"/>
    <property type="molecule type" value="Genomic_DNA"/>
</dbReference>
<evidence type="ECO:0000313" key="3">
    <source>
        <dbReference type="Proteomes" id="UP000033220"/>
    </source>
</evidence>
<reference evidence="2 3" key="1">
    <citation type="submission" date="2012-02" db="EMBL/GenBank/DDBJ databases">
        <title>Shotgun genome sequence of Phaeospirillum photometricum DSM 122.</title>
        <authorList>
            <person name="Duquesne K."/>
            <person name="Sturgis J."/>
        </authorList>
    </citation>
    <scope>NUCLEOTIDE SEQUENCE [LARGE SCALE GENOMIC DNA]</scope>
    <source>
        <strain evidence="3">DSM122</strain>
    </source>
</reference>
<dbReference type="PATRIC" id="fig|1150469.3.peg.1410"/>
<dbReference type="Gene3D" id="3.40.50.620">
    <property type="entry name" value="HUPs"/>
    <property type="match status" value="1"/>
</dbReference>
<dbReference type="InterPro" id="IPR051599">
    <property type="entry name" value="Cell_Envelope_Assoc"/>
</dbReference>
<feature type="domain" description="DUF218" evidence="1">
    <location>
        <begin position="4"/>
        <end position="125"/>
    </location>
</feature>
<dbReference type="AlphaFoldDB" id="H6SSJ7"/>
<dbReference type="CDD" id="cd06259">
    <property type="entry name" value="YdcF-like"/>
    <property type="match status" value="1"/>
</dbReference>
<dbReference type="PANTHER" id="PTHR30336">
    <property type="entry name" value="INNER MEMBRANE PROTEIN, PROBABLE PERMEASE"/>
    <property type="match status" value="1"/>
</dbReference>
<dbReference type="STRING" id="1150469.RSPPHO_01250"/>
<evidence type="ECO:0000313" key="2">
    <source>
        <dbReference type="EMBL" id="CCG07876.1"/>
    </source>
</evidence>
<protein>
    <recommendedName>
        <fullName evidence="1">DUF218 domain-containing protein</fullName>
    </recommendedName>
</protein>
<name>H6SSJ7_PARPM</name>
<accession>H6SSJ7</accession>
<dbReference type="PANTHER" id="PTHR30336:SF4">
    <property type="entry name" value="ENVELOPE BIOGENESIS FACTOR ELYC"/>
    <property type="match status" value="1"/>
</dbReference>
<proteinExistence type="predicted"/>
<dbReference type="HOGENOM" id="CLU_051474_3_3_5"/>
<dbReference type="KEGG" id="rpm:RSPPHO_01250"/>
<dbReference type="eggNOG" id="COG1434">
    <property type="taxonomic scope" value="Bacteria"/>
</dbReference>